<reference evidence="3" key="1">
    <citation type="submission" date="2023-06" db="EMBL/GenBank/DDBJ databases">
        <title>Genome-scale phylogeny and comparative genomics of the fungal order Sordariales.</title>
        <authorList>
            <consortium name="Lawrence Berkeley National Laboratory"/>
            <person name="Hensen N."/>
            <person name="Bonometti L."/>
            <person name="Westerberg I."/>
            <person name="Brannstrom I.O."/>
            <person name="Guillou S."/>
            <person name="Cros-Aarteil S."/>
            <person name="Calhoun S."/>
            <person name="Haridas S."/>
            <person name="Kuo A."/>
            <person name="Mondo S."/>
            <person name="Pangilinan J."/>
            <person name="Riley R."/>
            <person name="Labutti K."/>
            <person name="Andreopoulos B."/>
            <person name="Lipzen A."/>
            <person name="Chen C."/>
            <person name="Yanf M."/>
            <person name="Daum C."/>
            <person name="Ng V."/>
            <person name="Clum A."/>
            <person name="Steindorff A."/>
            <person name="Ohm R."/>
            <person name="Martin F."/>
            <person name="Silar P."/>
            <person name="Natvig D."/>
            <person name="Lalanne C."/>
            <person name="Gautier V."/>
            <person name="Ament-Velasquez S.L."/>
            <person name="Kruys A."/>
            <person name="Hutchinson M.I."/>
            <person name="Powell A.J."/>
            <person name="Barry K."/>
            <person name="Miller A.N."/>
            <person name="Grigoriev I.V."/>
            <person name="Debuchy R."/>
            <person name="Gladieux P."/>
            <person name="Thoren M.H."/>
            <person name="Johannesson H."/>
        </authorList>
    </citation>
    <scope>NUCLEOTIDE SEQUENCE</scope>
    <source>
        <strain evidence="3">SMH4607-1</strain>
    </source>
</reference>
<feature type="region of interest" description="Disordered" evidence="1">
    <location>
        <begin position="102"/>
        <end position="132"/>
    </location>
</feature>
<evidence type="ECO:0000313" key="3">
    <source>
        <dbReference type="EMBL" id="KAK0715073.1"/>
    </source>
</evidence>
<dbReference type="Proteomes" id="UP001172102">
    <property type="component" value="Unassembled WGS sequence"/>
</dbReference>
<proteinExistence type="predicted"/>
<protein>
    <submittedName>
        <fullName evidence="3">Uncharacterized protein</fullName>
    </submittedName>
</protein>
<organism evidence="3 4">
    <name type="scientific">Lasiosphaeris hirsuta</name>
    <dbReference type="NCBI Taxonomy" id="260670"/>
    <lineage>
        <taxon>Eukaryota</taxon>
        <taxon>Fungi</taxon>
        <taxon>Dikarya</taxon>
        <taxon>Ascomycota</taxon>
        <taxon>Pezizomycotina</taxon>
        <taxon>Sordariomycetes</taxon>
        <taxon>Sordariomycetidae</taxon>
        <taxon>Sordariales</taxon>
        <taxon>Lasiosphaeriaceae</taxon>
        <taxon>Lasiosphaeris</taxon>
    </lineage>
</organism>
<evidence type="ECO:0000256" key="2">
    <source>
        <dbReference type="SAM" id="SignalP"/>
    </source>
</evidence>
<feature type="chain" id="PRO_5041360568" evidence="2">
    <location>
        <begin position="20"/>
        <end position="187"/>
    </location>
</feature>
<comment type="caution">
    <text evidence="3">The sequence shown here is derived from an EMBL/GenBank/DDBJ whole genome shotgun (WGS) entry which is preliminary data.</text>
</comment>
<name>A0AA40AFW4_9PEZI</name>
<keyword evidence="2" id="KW-0732">Signal</keyword>
<feature type="compositionally biased region" description="Pro residues" evidence="1">
    <location>
        <begin position="109"/>
        <end position="120"/>
    </location>
</feature>
<evidence type="ECO:0000313" key="4">
    <source>
        <dbReference type="Proteomes" id="UP001172102"/>
    </source>
</evidence>
<sequence length="187" mass="18634">MHYQKSILSFATLLAVASALPLNINLGAYSPALVVGDGAIEFEGQEVEQIVNALEGAAVNEASAAAPRAAAPEGVTQASAAPLTILSDPNVSLAVPGGAKLLEDREPAPEPQPEPSPEPTTPEDAPAASKAKRDLAGFDRALQYAEAGLTKGPDVELGTGAHGAGVGIIVNNNQAGAAGSGVVVIGE</sequence>
<dbReference type="AlphaFoldDB" id="A0AA40AFW4"/>
<evidence type="ECO:0000256" key="1">
    <source>
        <dbReference type="SAM" id="MobiDB-lite"/>
    </source>
</evidence>
<dbReference type="EMBL" id="JAUKUA010000004">
    <property type="protein sequence ID" value="KAK0715073.1"/>
    <property type="molecule type" value="Genomic_DNA"/>
</dbReference>
<keyword evidence="4" id="KW-1185">Reference proteome</keyword>
<gene>
    <name evidence="3" type="ORF">B0H67DRAFT_233502</name>
</gene>
<accession>A0AA40AFW4</accession>
<feature type="signal peptide" evidence="2">
    <location>
        <begin position="1"/>
        <end position="19"/>
    </location>
</feature>